<evidence type="ECO:0000313" key="2">
    <source>
        <dbReference type="EMBL" id="TGZ81804.1"/>
    </source>
</evidence>
<dbReference type="OrthoDB" id="5405791at2759"/>
<keyword evidence="3" id="KW-1185">Reference proteome</keyword>
<accession>A0A4S2MYW6</accession>
<name>A0A4S2MYW6_9PEZI</name>
<dbReference type="Proteomes" id="UP000298138">
    <property type="component" value="Unassembled WGS sequence"/>
</dbReference>
<dbReference type="EMBL" id="ML220117">
    <property type="protein sequence ID" value="TGZ81804.1"/>
    <property type="molecule type" value="Genomic_DNA"/>
</dbReference>
<dbReference type="InParanoid" id="A0A4S2MYW6"/>
<gene>
    <name evidence="2" type="ORF">EX30DRAFT_233396</name>
</gene>
<organism evidence="2 3">
    <name type="scientific">Ascodesmis nigricans</name>
    <dbReference type="NCBI Taxonomy" id="341454"/>
    <lineage>
        <taxon>Eukaryota</taxon>
        <taxon>Fungi</taxon>
        <taxon>Dikarya</taxon>
        <taxon>Ascomycota</taxon>
        <taxon>Pezizomycotina</taxon>
        <taxon>Pezizomycetes</taxon>
        <taxon>Pezizales</taxon>
        <taxon>Ascodesmidaceae</taxon>
        <taxon>Ascodesmis</taxon>
    </lineage>
</organism>
<dbReference type="STRING" id="341454.A0A4S2MYW6"/>
<feature type="compositionally biased region" description="Acidic residues" evidence="1">
    <location>
        <begin position="66"/>
        <end position="80"/>
    </location>
</feature>
<sequence>MSSINILLAVAKHENEHYIDTLSPPSSANDSDSLPPIASIHAQSHQAFQPRYPATAHYGGVMYEREEDDEDLEAEHEDDDMMRQHTETETEDEDYNSYGLHGMQYNPYMPHMQQRPRQSRPKSQKRKRQSTFDSTSSSSSFSSGSRWHELVEAATTRAVVESTPLLLSPPQTANTLPTNCPNTPSGSITSSTHDGCSPKIQCAECNSCAPLHQSYICTECVAGFCEECALTAGKRGVCSECRVFNAKFKPLKIVIRA</sequence>
<feature type="region of interest" description="Disordered" evidence="1">
    <location>
        <begin position="22"/>
        <end position="51"/>
    </location>
</feature>
<feature type="compositionally biased region" description="Polar residues" evidence="1">
    <location>
        <begin position="23"/>
        <end position="32"/>
    </location>
</feature>
<dbReference type="AlphaFoldDB" id="A0A4S2MYW6"/>
<protein>
    <submittedName>
        <fullName evidence="2">Uncharacterized protein</fullName>
    </submittedName>
</protein>
<feature type="compositionally biased region" description="Low complexity" evidence="1">
    <location>
        <begin position="131"/>
        <end position="145"/>
    </location>
</feature>
<evidence type="ECO:0000313" key="3">
    <source>
        <dbReference type="Proteomes" id="UP000298138"/>
    </source>
</evidence>
<evidence type="ECO:0000256" key="1">
    <source>
        <dbReference type="SAM" id="MobiDB-lite"/>
    </source>
</evidence>
<proteinExistence type="predicted"/>
<feature type="compositionally biased region" description="Basic residues" evidence="1">
    <location>
        <begin position="117"/>
        <end position="129"/>
    </location>
</feature>
<feature type="region of interest" description="Disordered" evidence="1">
    <location>
        <begin position="66"/>
        <end position="146"/>
    </location>
</feature>
<reference evidence="2 3" key="1">
    <citation type="submission" date="2019-04" db="EMBL/GenBank/DDBJ databases">
        <title>Comparative genomics and transcriptomics to analyze fruiting body development in filamentous ascomycetes.</title>
        <authorList>
            <consortium name="DOE Joint Genome Institute"/>
            <person name="Lutkenhaus R."/>
            <person name="Traeger S."/>
            <person name="Breuer J."/>
            <person name="Kuo A."/>
            <person name="Lipzen A."/>
            <person name="Pangilinan J."/>
            <person name="Dilworth D."/>
            <person name="Sandor L."/>
            <person name="Poggeler S."/>
            <person name="Barry K."/>
            <person name="Grigoriev I.V."/>
            <person name="Nowrousian M."/>
        </authorList>
    </citation>
    <scope>NUCLEOTIDE SEQUENCE [LARGE SCALE GENOMIC DNA]</scope>
    <source>
        <strain evidence="2 3">CBS 389.68</strain>
    </source>
</reference>